<proteinExistence type="predicted"/>
<dbReference type="EMBL" id="UZAF01020189">
    <property type="protein sequence ID" value="VDO67330.1"/>
    <property type="molecule type" value="Genomic_DNA"/>
</dbReference>
<accession>A0A0N4X0R0</accession>
<feature type="region of interest" description="Disordered" evidence="1">
    <location>
        <begin position="1"/>
        <end position="21"/>
    </location>
</feature>
<sequence>MDRQRQSSVTPKTPNTQQSTIQMNQIALENIELSLETRTISAYTIESQVPESGVGNPTVFKDADYRKQTLRNGELTKTSVSRPIRWLQISSRLNYCEHGCPLKKRLLLQCKPNGENLKSNLQN</sequence>
<dbReference type="WBParaSite" id="HPLM_0001786501-mRNA-1">
    <property type="protein sequence ID" value="HPLM_0001786501-mRNA-1"/>
    <property type="gene ID" value="HPLM_0001786501"/>
</dbReference>
<name>A0A0N4X0R0_HAEPC</name>
<evidence type="ECO:0000313" key="4">
    <source>
        <dbReference type="WBParaSite" id="HPLM_0001786501-mRNA-1"/>
    </source>
</evidence>
<evidence type="ECO:0000313" key="3">
    <source>
        <dbReference type="Proteomes" id="UP000268014"/>
    </source>
</evidence>
<protein>
    <submittedName>
        <fullName evidence="4">Phlebovirus glycoprotein G2 fusion domain-containing protein</fullName>
    </submittedName>
</protein>
<dbReference type="Proteomes" id="UP000268014">
    <property type="component" value="Unassembled WGS sequence"/>
</dbReference>
<evidence type="ECO:0000313" key="2">
    <source>
        <dbReference type="EMBL" id="VDO67330.1"/>
    </source>
</evidence>
<reference evidence="4" key="1">
    <citation type="submission" date="2017-02" db="UniProtKB">
        <authorList>
            <consortium name="WormBaseParasite"/>
        </authorList>
    </citation>
    <scope>IDENTIFICATION</scope>
</reference>
<keyword evidence="3" id="KW-1185">Reference proteome</keyword>
<dbReference type="AlphaFoldDB" id="A0A0N4X0R0"/>
<organism evidence="4">
    <name type="scientific">Haemonchus placei</name>
    <name type="common">Barber's pole worm</name>
    <dbReference type="NCBI Taxonomy" id="6290"/>
    <lineage>
        <taxon>Eukaryota</taxon>
        <taxon>Metazoa</taxon>
        <taxon>Ecdysozoa</taxon>
        <taxon>Nematoda</taxon>
        <taxon>Chromadorea</taxon>
        <taxon>Rhabditida</taxon>
        <taxon>Rhabditina</taxon>
        <taxon>Rhabditomorpha</taxon>
        <taxon>Strongyloidea</taxon>
        <taxon>Trichostrongylidae</taxon>
        <taxon>Haemonchus</taxon>
    </lineage>
</organism>
<evidence type="ECO:0000256" key="1">
    <source>
        <dbReference type="SAM" id="MobiDB-lite"/>
    </source>
</evidence>
<gene>
    <name evidence="2" type="ORF">HPLM_LOCUS17857</name>
</gene>
<reference evidence="2 3" key="2">
    <citation type="submission" date="2018-11" db="EMBL/GenBank/DDBJ databases">
        <authorList>
            <consortium name="Pathogen Informatics"/>
        </authorList>
    </citation>
    <scope>NUCLEOTIDE SEQUENCE [LARGE SCALE GENOMIC DNA]</scope>
    <source>
        <strain evidence="2 3">MHpl1</strain>
    </source>
</reference>